<evidence type="ECO:0000256" key="3">
    <source>
        <dbReference type="PROSITE-ProRule" id="PRU00076"/>
    </source>
</evidence>
<keyword evidence="9" id="KW-1185">Reference proteome</keyword>
<dbReference type="Gene3D" id="2.10.25.10">
    <property type="entry name" value="Laminin"/>
    <property type="match status" value="1"/>
</dbReference>
<dbReference type="PROSITE" id="PS01186">
    <property type="entry name" value="EGF_2"/>
    <property type="match status" value="1"/>
</dbReference>
<accession>A0ABV0V2H5</accession>
<organism evidence="8 9">
    <name type="scientific">Ilyodon furcidens</name>
    <name type="common">goldbreast splitfin</name>
    <dbReference type="NCBI Taxonomy" id="33524"/>
    <lineage>
        <taxon>Eukaryota</taxon>
        <taxon>Metazoa</taxon>
        <taxon>Chordata</taxon>
        <taxon>Craniata</taxon>
        <taxon>Vertebrata</taxon>
        <taxon>Euteleostomi</taxon>
        <taxon>Actinopterygii</taxon>
        <taxon>Neopterygii</taxon>
        <taxon>Teleostei</taxon>
        <taxon>Neoteleostei</taxon>
        <taxon>Acanthomorphata</taxon>
        <taxon>Ovalentaria</taxon>
        <taxon>Atherinomorphae</taxon>
        <taxon>Cyprinodontiformes</taxon>
        <taxon>Goodeidae</taxon>
        <taxon>Ilyodon</taxon>
    </lineage>
</organism>
<feature type="region of interest" description="Disordered" evidence="4">
    <location>
        <begin position="200"/>
        <end position="229"/>
    </location>
</feature>
<evidence type="ECO:0000256" key="5">
    <source>
        <dbReference type="SAM" id="SignalP"/>
    </source>
</evidence>
<dbReference type="EMBL" id="JAHRIQ010093332">
    <property type="protein sequence ID" value="MEQ2251291.1"/>
    <property type="molecule type" value="Genomic_DNA"/>
</dbReference>
<evidence type="ECO:0000256" key="1">
    <source>
        <dbReference type="ARBA" id="ARBA00022729"/>
    </source>
</evidence>
<reference evidence="8 9" key="1">
    <citation type="submission" date="2021-06" db="EMBL/GenBank/DDBJ databases">
        <authorList>
            <person name="Palmer J.M."/>
        </authorList>
    </citation>
    <scope>NUCLEOTIDE SEQUENCE [LARGE SCALE GENOMIC DNA]</scope>
    <source>
        <strain evidence="9">if_2019</strain>
        <tissue evidence="8">Muscle</tissue>
    </source>
</reference>
<protein>
    <submittedName>
        <fullName evidence="8">Uncharacterized protein</fullName>
    </submittedName>
</protein>
<dbReference type="PROSITE" id="PS50026">
    <property type="entry name" value="EGF_3"/>
    <property type="match status" value="1"/>
</dbReference>
<dbReference type="InterPro" id="IPR011489">
    <property type="entry name" value="EMI_domain"/>
</dbReference>
<evidence type="ECO:0000259" key="7">
    <source>
        <dbReference type="PROSITE" id="PS51041"/>
    </source>
</evidence>
<dbReference type="SUPFAM" id="SSF57196">
    <property type="entry name" value="EGF/Laminin"/>
    <property type="match status" value="1"/>
</dbReference>
<dbReference type="Proteomes" id="UP001482620">
    <property type="component" value="Unassembled WGS sequence"/>
</dbReference>
<feature type="signal peptide" evidence="5">
    <location>
        <begin position="1"/>
        <end position="22"/>
    </location>
</feature>
<name>A0ABV0V2H5_9TELE</name>
<feature type="disulfide bond" evidence="3">
    <location>
        <begin position="140"/>
        <end position="149"/>
    </location>
</feature>
<keyword evidence="2 3" id="KW-1015">Disulfide bond</keyword>
<dbReference type="CDD" id="cd00054">
    <property type="entry name" value="EGF_CA"/>
    <property type="match status" value="1"/>
</dbReference>
<evidence type="ECO:0000313" key="8">
    <source>
        <dbReference type="EMBL" id="MEQ2251291.1"/>
    </source>
</evidence>
<proteinExistence type="predicted"/>
<feature type="domain" description="EGF-like" evidence="6">
    <location>
        <begin position="115"/>
        <end position="150"/>
    </location>
</feature>
<dbReference type="InterPro" id="IPR000742">
    <property type="entry name" value="EGF"/>
</dbReference>
<feature type="domain" description="EMI" evidence="7">
    <location>
        <begin position="35"/>
        <end position="116"/>
    </location>
</feature>
<comment type="caution">
    <text evidence="3">Lacks conserved residue(s) required for the propagation of feature annotation.</text>
</comment>
<gene>
    <name evidence="8" type="ORF">ILYODFUR_009342</name>
</gene>
<keyword evidence="1 5" id="KW-0732">Signal</keyword>
<feature type="chain" id="PRO_5046710430" evidence="5">
    <location>
        <begin position="23"/>
        <end position="242"/>
    </location>
</feature>
<comment type="caution">
    <text evidence="8">The sequence shown here is derived from an EMBL/GenBank/DDBJ whole genome shotgun (WGS) entry which is preliminary data.</text>
</comment>
<keyword evidence="3" id="KW-0245">EGF-like domain</keyword>
<evidence type="ECO:0000313" key="9">
    <source>
        <dbReference type="Proteomes" id="UP001482620"/>
    </source>
</evidence>
<evidence type="ECO:0000259" key="6">
    <source>
        <dbReference type="PROSITE" id="PS50026"/>
    </source>
</evidence>
<dbReference type="PROSITE" id="PS00022">
    <property type="entry name" value="EGF_1"/>
    <property type="match status" value="1"/>
</dbReference>
<evidence type="ECO:0000256" key="2">
    <source>
        <dbReference type="ARBA" id="ARBA00023157"/>
    </source>
</evidence>
<sequence length="242" mass="27501">MERKMGIFLFSFYLIFIEEAHLFSYTFASNLQPHMPNVCTEREMTLVAQRQPCVQAFTRMVKVWKQGCAGQLWCMGYERRTAYYTAYRQVYKQDYQTVHKCCPGWSQLNGEAGCLYPMCSYGVCFNGGQCREGSNQLCDCPVGFNGPSCQYDRHLFGIDGLIFESIIHWNTTLFIVDTIIEHLVLIGFRFIRDRVAGATDSLETPPPAPPRGAQGVPRPAKRHSPSSVSWAVSWWDVPGTPP</sequence>
<dbReference type="PROSITE" id="PS51041">
    <property type="entry name" value="EMI"/>
    <property type="match status" value="1"/>
</dbReference>
<evidence type="ECO:0000256" key="4">
    <source>
        <dbReference type="SAM" id="MobiDB-lite"/>
    </source>
</evidence>
<dbReference type="Pfam" id="PF07546">
    <property type="entry name" value="EMI"/>
    <property type="match status" value="1"/>
</dbReference>